<evidence type="ECO:0000313" key="1">
    <source>
        <dbReference type="EMBL" id="GBL77742.1"/>
    </source>
</evidence>
<comment type="caution">
    <text evidence="1">The sequence shown here is derived from an EMBL/GenBank/DDBJ whole genome shotgun (WGS) entry which is preliminary data.</text>
</comment>
<proteinExistence type="predicted"/>
<reference evidence="1 2" key="1">
    <citation type="journal article" date="2019" name="Sci. Rep.">
        <title>Orb-weaving spider Araneus ventricosus genome elucidates the spidroin gene catalogue.</title>
        <authorList>
            <person name="Kono N."/>
            <person name="Nakamura H."/>
            <person name="Ohtoshi R."/>
            <person name="Moran D.A.P."/>
            <person name="Shinohara A."/>
            <person name="Yoshida Y."/>
            <person name="Fujiwara M."/>
            <person name="Mori M."/>
            <person name="Tomita M."/>
            <person name="Arakawa K."/>
        </authorList>
    </citation>
    <scope>NUCLEOTIDE SEQUENCE [LARGE SCALE GENOMIC DNA]</scope>
</reference>
<name>A0A4Y2AD35_ARAVE</name>
<gene>
    <name evidence="1" type="ORF">AVEN_152955_1</name>
</gene>
<dbReference type="Proteomes" id="UP000499080">
    <property type="component" value="Unassembled WGS sequence"/>
</dbReference>
<evidence type="ECO:0000313" key="2">
    <source>
        <dbReference type="Proteomes" id="UP000499080"/>
    </source>
</evidence>
<keyword evidence="2" id="KW-1185">Reference proteome</keyword>
<protein>
    <submittedName>
        <fullName evidence="1">Uncharacterized protein</fullName>
    </submittedName>
</protein>
<accession>A0A4Y2AD35</accession>
<organism evidence="1 2">
    <name type="scientific">Araneus ventricosus</name>
    <name type="common">Orbweaver spider</name>
    <name type="synonym">Epeira ventricosa</name>
    <dbReference type="NCBI Taxonomy" id="182803"/>
    <lineage>
        <taxon>Eukaryota</taxon>
        <taxon>Metazoa</taxon>
        <taxon>Ecdysozoa</taxon>
        <taxon>Arthropoda</taxon>
        <taxon>Chelicerata</taxon>
        <taxon>Arachnida</taxon>
        <taxon>Araneae</taxon>
        <taxon>Araneomorphae</taxon>
        <taxon>Entelegynae</taxon>
        <taxon>Araneoidea</taxon>
        <taxon>Araneidae</taxon>
        <taxon>Araneus</taxon>
    </lineage>
</organism>
<dbReference type="EMBL" id="BGPR01000013">
    <property type="protein sequence ID" value="GBL77742.1"/>
    <property type="molecule type" value="Genomic_DNA"/>
</dbReference>
<sequence length="98" mass="11691">MVEREIELEEKRMQFETAKSREESQAVLSSNLPTREESIPNREAVLSRCKFEMKEDISLYLVLFQRQASQVLAKEKSWVTHLFNLPEYVNAHLKYHDY</sequence>
<dbReference type="AlphaFoldDB" id="A0A4Y2AD35"/>